<evidence type="ECO:0000256" key="3">
    <source>
        <dbReference type="ARBA" id="ARBA00011396"/>
    </source>
</evidence>
<reference evidence="9" key="2">
    <citation type="submission" date="2023-05" db="EMBL/GenBank/DDBJ databases">
        <authorList>
            <consortium name="Lawrence Berkeley National Laboratory"/>
            <person name="Steindorff A."/>
            <person name="Hensen N."/>
            <person name="Bonometti L."/>
            <person name="Westerberg I."/>
            <person name="Brannstrom I.O."/>
            <person name="Guillou S."/>
            <person name="Cros-Aarteil S."/>
            <person name="Calhoun S."/>
            <person name="Haridas S."/>
            <person name="Kuo A."/>
            <person name="Mondo S."/>
            <person name="Pangilinan J."/>
            <person name="Riley R."/>
            <person name="Labutti K."/>
            <person name="Andreopoulos B."/>
            <person name="Lipzen A."/>
            <person name="Chen C."/>
            <person name="Yanf M."/>
            <person name="Daum C."/>
            <person name="Ng V."/>
            <person name="Clum A."/>
            <person name="Ohm R."/>
            <person name="Martin F."/>
            <person name="Silar P."/>
            <person name="Natvig D."/>
            <person name="Lalanne C."/>
            <person name="Gautier V."/>
            <person name="Ament-Velasquez S.L."/>
            <person name="Kruys A."/>
            <person name="Hutchinson M.I."/>
            <person name="Powell A.J."/>
            <person name="Barry K."/>
            <person name="Miller A.N."/>
            <person name="Grigoriev I.V."/>
            <person name="Debuchy R."/>
            <person name="Gladieux P."/>
            <person name="Thoren M.H."/>
            <person name="Johannesson H."/>
        </authorList>
    </citation>
    <scope>NUCLEOTIDE SEQUENCE</scope>
    <source>
        <strain evidence="9">CBS 990.96</strain>
    </source>
</reference>
<keyword evidence="5" id="KW-0256">Endoplasmic reticulum</keyword>
<sequence length="623" mass="67362">MAVYNTKMGPRIKVRERQQSVLWGTQYNLIVPWGDGQKVWSCGKCVTDYTAAVKKGVGVLEFTITSYHVLGSGSTVGNGNEPEWKWNEYANTNGLAFYYNSPPTPVGSMSGCAKHGWDEGHHPPPPPPPITTTHTTLHEEEQLRVVVVNSSSSPPFPSIAPGRPSRRNSLLRQSPFRTTRGGAATTNNLRSAARLWNPTNSTPRVTPNSSPTTPTSTSARTRPRRPSTPPPPPVPLDITGAPVDHSLGLGDDPLLPDPDQDQRQKRPNISHRASLQFDRIAGAEQTISLPKRVSPIPPSPAEAQPPPTVAGPSKPKPPPVSAASPSRRLRSRGQSISKVLAPLGLSFERSSDKNNPKGKGKEKEVITMASPDHNNDDRFSPDLERGATPGGLPNNRHSTASQISGIGSAISSDDSSIMGDPDQQPDNGEEWGPQHPCYPHLNPYVPLDSPEYAKTRIIRIRRDWLLEGDLAPTFSNLYPDILDPAGLGEQEFRRIIEKLNGELVLAFSPYHWRNILDGVLGLATGWLWDDFGFTGIKARLKGVEKWIEEWNDETARSFGGDEQSGVIPPRIVPLKTTGYMTLDIQIPDPEIAPVSEPTSPGLGPGGDSGGDSGGAGPSSPIPV</sequence>
<dbReference type="Proteomes" id="UP001301958">
    <property type="component" value="Unassembled WGS sequence"/>
</dbReference>
<feature type="compositionally biased region" description="Gly residues" evidence="7">
    <location>
        <begin position="602"/>
        <end position="616"/>
    </location>
</feature>
<comment type="subcellular location">
    <subcellularLocation>
        <location evidence="1">Endoplasmic reticulum membrane</location>
        <topology evidence="1">Peripheral membrane protein</topology>
    </subcellularLocation>
</comment>
<gene>
    <name evidence="9" type="ORF">QBC38DRAFT_459072</name>
</gene>
<feature type="compositionally biased region" description="Pro residues" evidence="7">
    <location>
        <begin position="226"/>
        <end position="235"/>
    </location>
</feature>
<feature type="compositionally biased region" description="Low complexity" evidence="7">
    <location>
        <begin position="198"/>
        <end position="220"/>
    </location>
</feature>
<dbReference type="GO" id="GO:0005789">
    <property type="term" value="C:endoplasmic reticulum membrane"/>
    <property type="evidence" value="ECO:0007669"/>
    <property type="project" value="UniProtKB-SubCell"/>
</dbReference>
<dbReference type="InterPro" id="IPR019383">
    <property type="entry name" value="Golgin_A_7/ERF4"/>
</dbReference>
<keyword evidence="6" id="KW-0472">Membrane</keyword>
<comment type="subunit">
    <text evidence="3">Interacts with ERF2.</text>
</comment>
<keyword evidence="10" id="KW-1185">Reference proteome</keyword>
<evidence type="ECO:0000256" key="5">
    <source>
        <dbReference type="ARBA" id="ARBA00022824"/>
    </source>
</evidence>
<comment type="similarity">
    <text evidence="2">Belongs to the ERF4 family.</text>
</comment>
<feature type="domain" description="Golgin subfamily A member 7/ERF4" evidence="8">
    <location>
        <begin position="457"/>
        <end position="583"/>
    </location>
</feature>
<evidence type="ECO:0000259" key="8">
    <source>
        <dbReference type="Pfam" id="PF10256"/>
    </source>
</evidence>
<feature type="compositionally biased region" description="Polar residues" evidence="7">
    <location>
        <begin position="167"/>
        <end position="177"/>
    </location>
</feature>
<dbReference type="GO" id="GO:0031211">
    <property type="term" value="C:endoplasmic reticulum palmitoyltransferase complex"/>
    <property type="evidence" value="ECO:0007669"/>
    <property type="project" value="TreeGrafter"/>
</dbReference>
<reference evidence="9" key="1">
    <citation type="journal article" date="2023" name="Mol. Phylogenet. Evol.">
        <title>Genome-scale phylogeny and comparative genomics of the fungal order Sordariales.</title>
        <authorList>
            <person name="Hensen N."/>
            <person name="Bonometti L."/>
            <person name="Westerberg I."/>
            <person name="Brannstrom I.O."/>
            <person name="Guillou S."/>
            <person name="Cros-Aarteil S."/>
            <person name="Calhoun S."/>
            <person name="Haridas S."/>
            <person name="Kuo A."/>
            <person name="Mondo S."/>
            <person name="Pangilinan J."/>
            <person name="Riley R."/>
            <person name="LaButti K."/>
            <person name="Andreopoulos B."/>
            <person name="Lipzen A."/>
            <person name="Chen C."/>
            <person name="Yan M."/>
            <person name="Daum C."/>
            <person name="Ng V."/>
            <person name="Clum A."/>
            <person name="Steindorff A."/>
            <person name="Ohm R.A."/>
            <person name="Martin F."/>
            <person name="Silar P."/>
            <person name="Natvig D.O."/>
            <person name="Lalanne C."/>
            <person name="Gautier V."/>
            <person name="Ament-Velasquez S.L."/>
            <person name="Kruys A."/>
            <person name="Hutchinson M.I."/>
            <person name="Powell A.J."/>
            <person name="Barry K."/>
            <person name="Miller A.N."/>
            <person name="Grigoriev I.V."/>
            <person name="Debuchy R."/>
            <person name="Gladieux P."/>
            <person name="Hiltunen Thoren M."/>
            <person name="Johannesson H."/>
        </authorList>
    </citation>
    <scope>NUCLEOTIDE SEQUENCE</scope>
    <source>
        <strain evidence="9">CBS 990.96</strain>
    </source>
</reference>
<evidence type="ECO:0000256" key="2">
    <source>
        <dbReference type="ARBA" id="ARBA00007732"/>
    </source>
</evidence>
<evidence type="ECO:0000256" key="7">
    <source>
        <dbReference type="SAM" id="MobiDB-lite"/>
    </source>
</evidence>
<dbReference type="EMBL" id="MU865417">
    <property type="protein sequence ID" value="KAK4223721.1"/>
    <property type="molecule type" value="Genomic_DNA"/>
</dbReference>
<evidence type="ECO:0000313" key="10">
    <source>
        <dbReference type="Proteomes" id="UP001301958"/>
    </source>
</evidence>
<dbReference type="InterPro" id="IPR051371">
    <property type="entry name" value="Ras_palmitoyltransferase"/>
</dbReference>
<comment type="caution">
    <text evidence="9">The sequence shown here is derived from an EMBL/GenBank/DDBJ whole genome shotgun (WGS) entry which is preliminary data.</text>
</comment>
<evidence type="ECO:0000256" key="4">
    <source>
        <dbReference type="ARBA" id="ARBA00018463"/>
    </source>
</evidence>
<feature type="compositionally biased region" description="Low complexity" evidence="7">
    <location>
        <begin position="398"/>
        <end position="417"/>
    </location>
</feature>
<protein>
    <recommendedName>
        <fullName evidence="4">Ras modification protein ERF4</fullName>
    </recommendedName>
</protein>
<dbReference type="PANTHER" id="PTHR13254">
    <property type="entry name" value="GOLGI AUTOANTIGEN, GOLGIN SUBFAMILY A, 7"/>
    <property type="match status" value="1"/>
</dbReference>
<evidence type="ECO:0000256" key="6">
    <source>
        <dbReference type="ARBA" id="ARBA00023136"/>
    </source>
</evidence>
<name>A0AAN7BHZ6_9PEZI</name>
<dbReference type="GO" id="GO:0006612">
    <property type="term" value="P:protein targeting to membrane"/>
    <property type="evidence" value="ECO:0007669"/>
    <property type="project" value="TreeGrafter"/>
</dbReference>
<dbReference type="PANTHER" id="PTHR13254:SF0">
    <property type="entry name" value="GOLGIN SUBFAMILY A MEMBER 7_ERF4 DOMAIN-CONTAINING PROTEIN"/>
    <property type="match status" value="1"/>
</dbReference>
<accession>A0AAN7BHZ6</accession>
<feature type="compositionally biased region" description="Pro residues" evidence="7">
    <location>
        <begin position="295"/>
        <end position="320"/>
    </location>
</feature>
<dbReference type="Pfam" id="PF10256">
    <property type="entry name" value="Erf4"/>
    <property type="match status" value="1"/>
</dbReference>
<feature type="region of interest" description="Disordered" evidence="7">
    <location>
        <begin position="587"/>
        <end position="623"/>
    </location>
</feature>
<feature type="compositionally biased region" description="Basic and acidic residues" evidence="7">
    <location>
        <begin position="349"/>
        <end position="365"/>
    </location>
</feature>
<feature type="compositionally biased region" description="Basic and acidic residues" evidence="7">
    <location>
        <begin position="373"/>
        <end position="385"/>
    </location>
</feature>
<evidence type="ECO:0000256" key="1">
    <source>
        <dbReference type="ARBA" id="ARBA00004406"/>
    </source>
</evidence>
<proteinExistence type="inferred from homology"/>
<dbReference type="AlphaFoldDB" id="A0AAN7BHZ6"/>
<evidence type="ECO:0000313" key="9">
    <source>
        <dbReference type="EMBL" id="KAK4223721.1"/>
    </source>
</evidence>
<organism evidence="9 10">
    <name type="scientific">Podospora fimiseda</name>
    <dbReference type="NCBI Taxonomy" id="252190"/>
    <lineage>
        <taxon>Eukaryota</taxon>
        <taxon>Fungi</taxon>
        <taxon>Dikarya</taxon>
        <taxon>Ascomycota</taxon>
        <taxon>Pezizomycotina</taxon>
        <taxon>Sordariomycetes</taxon>
        <taxon>Sordariomycetidae</taxon>
        <taxon>Sordariales</taxon>
        <taxon>Podosporaceae</taxon>
        <taxon>Podospora</taxon>
    </lineage>
</organism>
<feature type="region of interest" description="Disordered" evidence="7">
    <location>
        <begin position="149"/>
        <end position="434"/>
    </location>
</feature>